<dbReference type="SUPFAM" id="SSF49417">
    <property type="entry name" value="p53-like transcription factors"/>
    <property type="match status" value="1"/>
</dbReference>
<dbReference type="OMA" id="NGEYARC"/>
<reference evidence="9" key="2">
    <citation type="submission" date="2025-09" db="UniProtKB">
        <authorList>
            <consortium name="Ensembl"/>
        </authorList>
    </citation>
    <scope>IDENTIFICATION</scope>
</reference>
<reference evidence="9" key="1">
    <citation type="submission" date="2025-08" db="UniProtKB">
        <authorList>
            <consortium name="Ensembl"/>
        </authorList>
    </citation>
    <scope>IDENTIFICATION</scope>
</reference>
<dbReference type="GO" id="GO:0005634">
    <property type="term" value="C:nucleus"/>
    <property type="evidence" value="ECO:0007669"/>
    <property type="project" value="UniProtKB-SubCell"/>
</dbReference>
<evidence type="ECO:0000256" key="2">
    <source>
        <dbReference type="ARBA" id="ARBA00009704"/>
    </source>
</evidence>
<dbReference type="InterPro" id="IPR015351">
    <property type="entry name" value="RBP-J/Cbf11/Cbf12_DNA-bd"/>
</dbReference>
<dbReference type="SMART" id="SM01268">
    <property type="entry name" value="BTD"/>
    <property type="match status" value="1"/>
</dbReference>
<comment type="subcellular location">
    <subcellularLocation>
        <location evidence="1">Nucleus</location>
    </subcellularLocation>
</comment>
<evidence type="ECO:0000256" key="6">
    <source>
        <dbReference type="ARBA" id="ARBA00023242"/>
    </source>
</evidence>
<dbReference type="FunFam" id="2.60.40.1450:FF:000001">
    <property type="entry name" value="Recombining binding protein suppressor of hairless"/>
    <property type="match status" value="1"/>
</dbReference>
<evidence type="ECO:0008006" key="11">
    <source>
        <dbReference type="Google" id="ProtNLM"/>
    </source>
</evidence>
<dbReference type="GO" id="GO:0000978">
    <property type="term" value="F:RNA polymerase II cis-regulatory region sequence-specific DNA binding"/>
    <property type="evidence" value="ECO:0007669"/>
    <property type="project" value="InterPro"/>
</dbReference>
<dbReference type="GO" id="GO:0001228">
    <property type="term" value="F:DNA-binding transcription activator activity, RNA polymerase II-specific"/>
    <property type="evidence" value="ECO:0007669"/>
    <property type="project" value="InterPro"/>
</dbReference>
<dbReference type="Pfam" id="PF09271">
    <property type="entry name" value="LAG1-DNAbind"/>
    <property type="match status" value="1"/>
</dbReference>
<comment type="similarity">
    <text evidence="2">Belongs to the Su(H) family.</text>
</comment>
<feature type="domain" description="Beta-trefoil DNA-binding" evidence="8">
    <location>
        <begin position="144"/>
        <end position="238"/>
    </location>
</feature>
<protein>
    <recommendedName>
        <fullName evidence="11">Recombination signal binding protein for immunoglobulin kappa J region like</fullName>
    </recommendedName>
</protein>
<dbReference type="PANTHER" id="PTHR10665">
    <property type="entry name" value="RECOMBINING BINDING PROTEIN SUPPRESSOR OF HAIRLESS"/>
    <property type="match status" value="1"/>
</dbReference>
<dbReference type="InterPro" id="IPR015350">
    <property type="entry name" value="Beta-trefoil_DNA-bd_dom"/>
</dbReference>
<evidence type="ECO:0000259" key="8">
    <source>
        <dbReference type="SMART" id="SM01268"/>
    </source>
</evidence>
<evidence type="ECO:0000256" key="4">
    <source>
        <dbReference type="ARBA" id="ARBA00023125"/>
    </source>
</evidence>
<keyword evidence="3" id="KW-0805">Transcription regulation</keyword>
<dbReference type="InterPro" id="IPR036358">
    <property type="entry name" value="BTD_sf"/>
</dbReference>
<evidence type="ECO:0000256" key="3">
    <source>
        <dbReference type="ARBA" id="ARBA00023015"/>
    </source>
</evidence>
<evidence type="ECO:0000313" key="9">
    <source>
        <dbReference type="Ensembl" id="ENSRROP00000028046.1"/>
    </source>
</evidence>
<keyword evidence="4" id="KW-0238">DNA-binding</keyword>
<evidence type="ECO:0000256" key="1">
    <source>
        <dbReference type="ARBA" id="ARBA00004123"/>
    </source>
</evidence>
<keyword evidence="6" id="KW-0539">Nucleus</keyword>
<dbReference type="GeneTree" id="ENSGT00390000005197"/>
<evidence type="ECO:0000313" key="10">
    <source>
        <dbReference type="Proteomes" id="UP000233200"/>
    </source>
</evidence>
<dbReference type="SUPFAM" id="SSF110217">
    <property type="entry name" value="DNA-binding protein LAG-1 (CSL)"/>
    <property type="match status" value="1"/>
</dbReference>
<dbReference type="Pfam" id="PF09270">
    <property type="entry name" value="BTD"/>
    <property type="match status" value="1"/>
</dbReference>
<accession>A0A2K6QH04</accession>
<dbReference type="InterPro" id="IPR008967">
    <property type="entry name" value="p53-like_TF_DNA-bd_sf"/>
</dbReference>
<dbReference type="InterPro" id="IPR037095">
    <property type="entry name" value="RBP-J/Cbf11_DNA-bd_sf"/>
</dbReference>
<dbReference type="SMART" id="SM01267">
    <property type="entry name" value="LAG1_DNAbind"/>
    <property type="match status" value="1"/>
</dbReference>
<organism evidence="9 10">
    <name type="scientific">Rhinopithecus roxellana</name>
    <name type="common">Golden snub-nosed monkey</name>
    <name type="synonym">Pygathrix roxellana</name>
    <dbReference type="NCBI Taxonomy" id="61622"/>
    <lineage>
        <taxon>Eukaryota</taxon>
        <taxon>Metazoa</taxon>
        <taxon>Chordata</taxon>
        <taxon>Craniata</taxon>
        <taxon>Vertebrata</taxon>
        <taxon>Euteleostomi</taxon>
        <taxon>Mammalia</taxon>
        <taxon>Eutheria</taxon>
        <taxon>Euarchontoglires</taxon>
        <taxon>Primates</taxon>
        <taxon>Haplorrhini</taxon>
        <taxon>Catarrhini</taxon>
        <taxon>Cercopithecidae</taxon>
        <taxon>Colobinae</taxon>
        <taxon>Rhinopithecus</taxon>
    </lineage>
</organism>
<feature type="domain" description="RBP-J/Cbf11/Cbf12 DNA binding" evidence="7">
    <location>
        <begin position="12"/>
        <end position="143"/>
    </location>
</feature>
<evidence type="ECO:0000256" key="5">
    <source>
        <dbReference type="ARBA" id="ARBA00023163"/>
    </source>
</evidence>
<dbReference type="STRING" id="61622.ENSRROP00000028046"/>
<dbReference type="Gene3D" id="2.80.10.50">
    <property type="match status" value="1"/>
</dbReference>
<evidence type="ECO:0000259" key="7">
    <source>
        <dbReference type="SMART" id="SM01267"/>
    </source>
</evidence>
<proteinExistence type="inferred from homology"/>
<dbReference type="AlphaFoldDB" id="A0A2K6QH04"/>
<name>A0A2K6QH04_RHIRO</name>
<keyword evidence="5" id="KW-0804">Transcription</keyword>
<dbReference type="Ensembl" id="ENSRROT00000052381.1">
    <property type="protein sequence ID" value="ENSRROP00000028046.1"/>
    <property type="gene ID" value="ENSRROG00000037809.1"/>
</dbReference>
<keyword evidence="10" id="KW-1185">Reference proteome</keyword>
<dbReference type="InterPro" id="IPR040159">
    <property type="entry name" value="CLS_fam"/>
</dbReference>
<dbReference type="Gene3D" id="2.60.40.1450">
    <property type="entry name" value="LAG1, DNA binding domain"/>
    <property type="match status" value="1"/>
</dbReference>
<sequence>MAWIKRKFGDQIVLILHAKVAQKSYGNEKRFFCPSPCVYLMGSGWKKIKEHMKHDGCSEQESSLCAFIGIGNSDQEMQQLNLEGKNCCTAKTLYISDSDKQKPFMLSVKMFCGNSDDIGVFLSKWIKVISKPSKKKPSLKNADLCIASGTKVALCNQLQSQTVSTRYLHVEGGNFHASSQQWGAFYINLLDDDESEGEEFTDTERMYLCLSQKRVIQLQATPFPKEQNKEIINDGASWTIVSTRKAEYTFYERMGPVLALVMPAPAVESFQLNGEYARCRPRCFCIPRRLEIGLATSPGFSNFGPK</sequence>
<dbReference type="Proteomes" id="UP000233200">
    <property type="component" value="Unplaced"/>
</dbReference>